<gene>
    <name evidence="3" type="ORF">Aau02nite_48700</name>
</gene>
<sequence length="170" mass="17934">MRCRNGFLIGLIVVCAALNGCGEPTPGRTPGTGGASPARPSAGADLLEQQELSGRWVPVVSRSDRWHETPYVQFAQDGTWRGTDGCNGLSGRWSVDSDGGFEASSGPSTLIGCDNVNLGRWLTQTQTVQLDVDVLVLRDAKGSEIGRLQRSTASPRPDAPESGVVTQPSP</sequence>
<evidence type="ECO:0000259" key="2">
    <source>
        <dbReference type="Pfam" id="PF03724"/>
    </source>
</evidence>
<evidence type="ECO:0000313" key="4">
    <source>
        <dbReference type="Proteomes" id="UP000681340"/>
    </source>
</evidence>
<dbReference type="Gene3D" id="2.40.128.270">
    <property type="match status" value="1"/>
</dbReference>
<dbReference type="InterPro" id="IPR005184">
    <property type="entry name" value="DUF306_Meta_HslJ"/>
</dbReference>
<name>A0A919SFZ5_9ACTN</name>
<organism evidence="3 4">
    <name type="scientific">Actinoplanes auranticolor</name>
    <dbReference type="NCBI Taxonomy" id="47988"/>
    <lineage>
        <taxon>Bacteria</taxon>
        <taxon>Bacillati</taxon>
        <taxon>Actinomycetota</taxon>
        <taxon>Actinomycetes</taxon>
        <taxon>Micromonosporales</taxon>
        <taxon>Micromonosporaceae</taxon>
        <taxon>Actinoplanes</taxon>
    </lineage>
</organism>
<comment type="caution">
    <text evidence="3">The sequence shown here is derived from an EMBL/GenBank/DDBJ whole genome shotgun (WGS) entry which is preliminary data.</text>
</comment>
<dbReference type="Pfam" id="PF03724">
    <property type="entry name" value="META"/>
    <property type="match status" value="1"/>
</dbReference>
<reference evidence="3" key="1">
    <citation type="submission" date="2021-03" db="EMBL/GenBank/DDBJ databases">
        <title>Whole genome shotgun sequence of Actinoplanes auranticolor NBRC 12245.</title>
        <authorList>
            <person name="Komaki H."/>
            <person name="Tamura T."/>
        </authorList>
    </citation>
    <scope>NUCLEOTIDE SEQUENCE</scope>
    <source>
        <strain evidence="3">NBRC 12245</strain>
    </source>
</reference>
<feature type="domain" description="DUF306" evidence="2">
    <location>
        <begin position="63"/>
        <end position="145"/>
    </location>
</feature>
<evidence type="ECO:0000256" key="1">
    <source>
        <dbReference type="SAM" id="MobiDB-lite"/>
    </source>
</evidence>
<feature type="region of interest" description="Disordered" evidence="1">
    <location>
        <begin position="145"/>
        <end position="170"/>
    </location>
</feature>
<dbReference type="AlphaFoldDB" id="A0A919SFZ5"/>
<dbReference type="InterPro" id="IPR038670">
    <property type="entry name" value="HslJ-like_sf"/>
</dbReference>
<protein>
    <recommendedName>
        <fullName evidence="2">DUF306 domain-containing protein</fullName>
    </recommendedName>
</protein>
<dbReference type="EMBL" id="BOQL01000038">
    <property type="protein sequence ID" value="GIM71985.1"/>
    <property type="molecule type" value="Genomic_DNA"/>
</dbReference>
<dbReference type="Proteomes" id="UP000681340">
    <property type="component" value="Unassembled WGS sequence"/>
</dbReference>
<accession>A0A919SFZ5</accession>
<keyword evidence="4" id="KW-1185">Reference proteome</keyword>
<evidence type="ECO:0000313" key="3">
    <source>
        <dbReference type="EMBL" id="GIM71985.1"/>
    </source>
</evidence>
<proteinExistence type="predicted"/>